<evidence type="ECO:0000256" key="1">
    <source>
        <dbReference type="ARBA" id="ARBA00022679"/>
    </source>
</evidence>
<dbReference type="GeneID" id="103504879"/>
<dbReference type="GeneID" id="103507905"/>
<dbReference type="GO" id="GO:0005634">
    <property type="term" value="C:nucleus"/>
    <property type="evidence" value="ECO:0007669"/>
    <property type="project" value="UniProtKB-SubCell"/>
</dbReference>
<dbReference type="HAMAP" id="MF_01987">
    <property type="entry name" value="Ribokinase"/>
    <property type="match status" value="1"/>
</dbReference>
<dbReference type="GO" id="GO:0046872">
    <property type="term" value="F:metal ion binding"/>
    <property type="evidence" value="ECO:0007669"/>
    <property type="project" value="UniProtKB-KW"/>
</dbReference>
<dbReference type="InterPro" id="IPR029056">
    <property type="entry name" value="Ribokinase-like"/>
</dbReference>
<dbReference type="UniPathway" id="UPA00916">
    <property type="reaction ID" value="UER00889"/>
</dbReference>
<keyword evidence="6 9" id="KW-0460">Magnesium</keyword>
<feature type="binding site" evidence="9">
    <location>
        <position position="310"/>
    </location>
    <ligand>
        <name>K(+)</name>
        <dbReference type="ChEBI" id="CHEBI:29103"/>
    </ligand>
</feature>
<comment type="function">
    <text evidence="9">Catalyzes the phosphorylation of ribose at O-5 in a reaction requiring ATP and magnesium. The resulting D-ribose-5-phosphate can then be used either for sythesis of nucleotides, histidine, and tryptophan, or as a component of the pentose phosphate pathway.</text>
</comment>
<evidence type="ECO:0000256" key="7">
    <source>
        <dbReference type="ARBA" id="ARBA00022958"/>
    </source>
</evidence>
<evidence type="ECO:0000256" key="5">
    <source>
        <dbReference type="ARBA" id="ARBA00022840"/>
    </source>
</evidence>
<dbReference type="OMA" id="TFCGYFA"/>
<comment type="activity regulation">
    <text evidence="9">Activated by a monovalent cation that binds near, but not in, the active site. The most likely occupant of the site in vivo is potassium. Ion binding induces a conformational change that may alter substrate affinity.</text>
</comment>
<feature type="binding site" evidence="9">
    <location>
        <position position="308"/>
    </location>
    <ligand>
        <name>K(+)</name>
        <dbReference type="ChEBI" id="CHEBI:29103"/>
    </ligand>
</feature>
<feature type="binding site" evidence="9">
    <location>
        <begin position="52"/>
        <end position="56"/>
    </location>
    <ligand>
        <name>substrate</name>
    </ligand>
</feature>
<keyword evidence="3 9" id="KW-0547">Nucleotide-binding</keyword>
<evidence type="ECO:0000313" key="11">
    <source>
        <dbReference type="Proteomes" id="UP000079169"/>
    </source>
</evidence>
<evidence type="ECO:0000256" key="8">
    <source>
        <dbReference type="ARBA" id="ARBA00023277"/>
    </source>
</evidence>
<accession>A0A1S3CUR3</accession>
<keyword evidence="5 9" id="KW-0067">ATP-binding</keyword>
<dbReference type="InterPro" id="IPR011611">
    <property type="entry name" value="PfkB_dom"/>
</dbReference>
<comment type="pathway">
    <text evidence="9">Carbohydrate metabolism; D-ribose degradation; D-ribose 5-phosphate from beta-D-ribopyranose: step 2/2.</text>
</comment>
<dbReference type="GO" id="GO:0004747">
    <property type="term" value="F:ribokinase activity"/>
    <property type="evidence" value="ECO:0007669"/>
    <property type="project" value="UniProtKB-UniRule"/>
</dbReference>
<feature type="binding site" evidence="9">
    <location>
        <begin position="272"/>
        <end position="273"/>
    </location>
    <ligand>
        <name>ATP</name>
        <dbReference type="ChEBI" id="CHEBI:30616"/>
    </ligand>
</feature>
<keyword evidence="1 9" id="KW-0808">Transferase</keyword>
<keyword evidence="2 9" id="KW-0479">Metal-binding</keyword>
<keyword evidence="8 9" id="KW-0119">Carbohydrate metabolism</keyword>
<evidence type="ECO:0000256" key="2">
    <source>
        <dbReference type="ARBA" id="ARBA00022723"/>
    </source>
</evidence>
<dbReference type="PRINTS" id="PR00990">
    <property type="entry name" value="RIBOKINASE"/>
</dbReference>
<dbReference type="PANTHER" id="PTHR10584">
    <property type="entry name" value="SUGAR KINASE"/>
    <property type="match status" value="1"/>
</dbReference>
<dbReference type="KEGG" id="dci:103507905"/>
<dbReference type="GO" id="GO:0005524">
    <property type="term" value="F:ATP binding"/>
    <property type="evidence" value="ECO:0007669"/>
    <property type="project" value="UniProtKB-UniRule"/>
</dbReference>
<proteinExistence type="inferred from homology"/>
<comment type="subcellular location">
    <subcellularLocation>
        <location evidence="9">Cytoplasm</location>
    </subcellularLocation>
    <subcellularLocation>
        <location evidence="9">Nucleus</location>
    </subcellularLocation>
</comment>
<feature type="binding site" evidence="9">
    <location>
        <position position="273"/>
    </location>
    <ligand>
        <name>substrate</name>
    </ligand>
</feature>
<evidence type="ECO:0000313" key="13">
    <source>
        <dbReference type="RefSeq" id="XP_008470643.1"/>
    </source>
</evidence>
<feature type="binding site" evidence="9">
    <location>
        <position position="269"/>
    </location>
    <ligand>
        <name>K(+)</name>
        <dbReference type="ChEBI" id="CHEBI:29103"/>
    </ligand>
</feature>
<dbReference type="Pfam" id="PF00294">
    <property type="entry name" value="PfkB"/>
    <property type="match status" value="1"/>
</dbReference>
<feature type="binding site" evidence="9">
    <location>
        <begin position="238"/>
        <end position="243"/>
    </location>
    <ligand>
        <name>ATP</name>
        <dbReference type="ChEBI" id="CHEBI:30616"/>
    </ligand>
</feature>
<dbReference type="InterPro" id="IPR011877">
    <property type="entry name" value="Ribokinase"/>
</dbReference>
<dbReference type="STRING" id="121845.A0A1S3CUR3"/>
<gene>
    <name evidence="12" type="primary">LOC103504879</name>
    <name evidence="13" type="synonym">LOC103507905</name>
</gene>
<evidence type="ECO:0000256" key="9">
    <source>
        <dbReference type="HAMAP-Rule" id="MF_03215"/>
    </source>
</evidence>
<dbReference type="RefSeq" id="XP_008467433.1">
    <property type="nucleotide sequence ID" value="XM_008469211.1"/>
</dbReference>
<dbReference type="GO" id="GO:0019303">
    <property type="term" value="P:D-ribose catabolic process"/>
    <property type="evidence" value="ECO:0007669"/>
    <property type="project" value="UniProtKB-UniRule"/>
</dbReference>
<feature type="binding site" evidence="9">
    <location>
        <position position="314"/>
    </location>
    <ligand>
        <name>K(+)</name>
        <dbReference type="ChEBI" id="CHEBI:29103"/>
    </ligand>
</feature>
<dbReference type="RefSeq" id="XP_008470643.1">
    <property type="nucleotide sequence ID" value="XM_008472421.2"/>
</dbReference>
<keyword evidence="11" id="KW-1185">Reference proteome</keyword>
<evidence type="ECO:0000256" key="3">
    <source>
        <dbReference type="ARBA" id="ARBA00022741"/>
    </source>
</evidence>
<evidence type="ECO:0000256" key="4">
    <source>
        <dbReference type="ARBA" id="ARBA00022777"/>
    </source>
</evidence>
<dbReference type="EC" id="2.7.1.15" evidence="9"/>
<evidence type="ECO:0000313" key="12">
    <source>
        <dbReference type="RefSeq" id="XP_008467433.1"/>
    </source>
</evidence>
<dbReference type="PaxDb" id="121845-A0A1S3CUR3"/>
<dbReference type="CDD" id="cd01174">
    <property type="entry name" value="ribokinase"/>
    <property type="match status" value="1"/>
</dbReference>
<sequence length="340" mass="37682">MGDWSHCVANLKDEADIVVVGSCLVEFITYVQTLPKPEETVKGYHFEQRFSGKGANQCVAAAKLRASVALISKLGNDKFGKSYLEELRKYNSINTKYIWLLQDVTTGVCSKVISNKGTHQTNIIPGANTYLSASDIDAAKNLLLKAKVIMFQGETPWETTLYCLSKLHVSLESRAKIIVNPSPAVYPLNPIVMILADIICINEQEAEIITDMKINNEEDLADCMEKLLDMKCNTVIITLGGSGVVYATRDNPRLKTITVDHVEYPIESEGVGDCFVGALAYYLCYFPQLPLGEIILRSCHVARQSLFNVGLQNSFPDKETLPDNLFSLKCELNTSNLLDI</sequence>
<feature type="binding site" evidence="9">
    <location>
        <position position="202"/>
    </location>
    <ligand>
        <name>ATP</name>
        <dbReference type="ChEBI" id="CHEBI:30616"/>
    </ligand>
</feature>
<protein>
    <recommendedName>
        <fullName evidence="9">Ribokinase</fullName>
        <shortName evidence="9">RK</shortName>
        <ecNumber evidence="9">2.7.1.15</ecNumber>
    </recommendedName>
</protein>
<dbReference type="AlphaFoldDB" id="A0A1S3CUR3"/>
<comment type="subunit">
    <text evidence="9">Homodimer.</text>
</comment>
<dbReference type="InterPro" id="IPR002139">
    <property type="entry name" value="Ribo/fructo_kinase"/>
</dbReference>
<comment type="similarity">
    <text evidence="9">Belongs to the carbohydrate kinase PfkB family. Ribokinase subfamily.</text>
</comment>
<evidence type="ECO:0000259" key="10">
    <source>
        <dbReference type="Pfam" id="PF00294"/>
    </source>
</evidence>
<comment type="caution">
    <text evidence="9">Lacks conserved residue(s) required for the propagation of feature annotation.</text>
</comment>
<dbReference type="KEGG" id="dci:103504879"/>
<dbReference type="PANTHER" id="PTHR10584:SF166">
    <property type="entry name" value="RIBOKINASE"/>
    <property type="match status" value="1"/>
</dbReference>
<organism evidence="11 12">
    <name type="scientific">Diaphorina citri</name>
    <name type="common">Asian citrus psyllid</name>
    <dbReference type="NCBI Taxonomy" id="121845"/>
    <lineage>
        <taxon>Eukaryota</taxon>
        <taxon>Metazoa</taxon>
        <taxon>Ecdysozoa</taxon>
        <taxon>Arthropoda</taxon>
        <taxon>Hexapoda</taxon>
        <taxon>Insecta</taxon>
        <taxon>Pterygota</taxon>
        <taxon>Neoptera</taxon>
        <taxon>Paraneoptera</taxon>
        <taxon>Hemiptera</taxon>
        <taxon>Sternorrhyncha</taxon>
        <taxon>Psylloidea</taxon>
        <taxon>Psyllidae</taxon>
        <taxon>Diaphorininae</taxon>
        <taxon>Diaphorina</taxon>
    </lineage>
</organism>
<dbReference type="SUPFAM" id="SSF53613">
    <property type="entry name" value="Ribokinase-like"/>
    <property type="match status" value="1"/>
</dbReference>
<dbReference type="Gene3D" id="3.40.1190.20">
    <property type="match status" value="1"/>
</dbReference>
<dbReference type="GO" id="GO:0005829">
    <property type="term" value="C:cytosol"/>
    <property type="evidence" value="ECO:0007669"/>
    <property type="project" value="TreeGrafter"/>
</dbReference>
<comment type="cofactor">
    <cofactor evidence="9">
        <name>Mg(2+)</name>
        <dbReference type="ChEBI" id="CHEBI:18420"/>
    </cofactor>
    <text evidence="9">Requires a divalent cation, most likely magnesium in vivo, as an electrophilic catalyst to aid phosphoryl group transfer. It is the chelate of the metal and the nucleotide that is the actual substrate.</text>
</comment>
<feature type="active site" description="Proton acceptor" evidence="9">
    <location>
        <position position="273"/>
    </location>
</feature>
<evidence type="ECO:0000256" key="6">
    <source>
        <dbReference type="ARBA" id="ARBA00022842"/>
    </source>
</evidence>
<comment type="catalytic activity">
    <reaction evidence="9">
        <text>D-ribose + ATP = D-ribose 5-phosphate + ADP + H(+)</text>
        <dbReference type="Rhea" id="RHEA:13697"/>
        <dbReference type="ChEBI" id="CHEBI:15378"/>
        <dbReference type="ChEBI" id="CHEBI:30616"/>
        <dbReference type="ChEBI" id="CHEBI:47013"/>
        <dbReference type="ChEBI" id="CHEBI:78346"/>
        <dbReference type="ChEBI" id="CHEBI:456216"/>
        <dbReference type="EC" id="2.7.1.15"/>
    </reaction>
</comment>
<feature type="binding site" evidence="9">
    <location>
        <position position="154"/>
    </location>
    <ligand>
        <name>substrate</name>
    </ligand>
</feature>
<name>A0A1S3CUR3_DIACI</name>
<feature type="domain" description="Carbohydrate kinase PfkB" evidence="10">
    <location>
        <begin position="15"/>
        <end position="317"/>
    </location>
</feature>
<keyword evidence="9" id="KW-0539">Nucleus</keyword>
<keyword evidence="9" id="KW-0963">Cytoplasm</keyword>
<dbReference type="Proteomes" id="UP000079169">
    <property type="component" value="Unplaced"/>
</dbReference>
<keyword evidence="7 9" id="KW-0630">Potassium</keyword>
<reference evidence="12 13" key="1">
    <citation type="submission" date="2025-04" db="UniProtKB">
        <authorList>
            <consortium name="RefSeq"/>
        </authorList>
    </citation>
    <scope>IDENTIFICATION</scope>
</reference>
<feature type="binding site" evidence="9">
    <location>
        <position position="305"/>
    </location>
    <ligand>
        <name>K(+)</name>
        <dbReference type="ChEBI" id="CHEBI:29103"/>
    </ligand>
</feature>
<keyword evidence="4 9" id="KW-0418">Kinase</keyword>